<feature type="region of interest" description="Disordered" evidence="1">
    <location>
        <begin position="428"/>
        <end position="454"/>
    </location>
</feature>
<feature type="compositionally biased region" description="Polar residues" evidence="1">
    <location>
        <begin position="254"/>
        <end position="263"/>
    </location>
</feature>
<proteinExistence type="predicted"/>
<feature type="region of interest" description="Disordered" evidence="1">
    <location>
        <begin position="243"/>
        <end position="268"/>
    </location>
</feature>
<evidence type="ECO:0008006" key="5">
    <source>
        <dbReference type="Google" id="ProtNLM"/>
    </source>
</evidence>
<feature type="region of interest" description="Disordered" evidence="1">
    <location>
        <begin position="480"/>
        <end position="501"/>
    </location>
</feature>
<dbReference type="OrthoDB" id="3051118at2759"/>
<keyword evidence="4" id="KW-1185">Reference proteome</keyword>
<reference evidence="3 4" key="1">
    <citation type="journal article" date="2019" name="Nat. Ecol. Evol.">
        <title>Megaphylogeny resolves global patterns of mushroom evolution.</title>
        <authorList>
            <person name="Varga T."/>
            <person name="Krizsan K."/>
            <person name="Foldi C."/>
            <person name="Dima B."/>
            <person name="Sanchez-Garcia M."/>
            <person name="Sanchez-Ramirez S."/>
            <person name="Szollosi G.J."/>
            <person name="Szarkandi J.G."/>
            <person name="Papp V."/>
            <person name="Albert L."/>
            <person name="Andreopoulos W."/>
            <person name="Angelini C."/>
            <person name="Antonin V."/>
            <person name="Barry K.W."/>
            <person name="Bougher N.L."/>
            <person name="Buchanan P."/>
            <person name="Buyck B."/>
            <person name="Bense V."/>
            <person name="Catcheside P."/>
            <person name="Chovatia M."/>
            <person name="Cooper J."/>
            <person name="Damon W."/>
            <person name="Desjardin D."/>
            <person name="Finy P."/>
            <person name="Geml J."/>
            <person name="Haridas S."/>
            <person name="Hughes K."/>
            <person name="Justo A."/>
            <person name="Karasinski D."/>
            <person name="Kautmanova I."/>
            <person name="Kiss B."/>
            <person name="Kocsube S."/>
            <person name="Kotiranta H."/>
            <person name="LaButti K.M."/>
            <person name="Lechner B.E."/>
            <person name="Liimatainen K."/>
            <person name="Lipzen A."/>
            <person name="Lukacs Z."/>
            <person name="Mihaltcheva S."/>
            <person name="Morgado L.N."/>
            <person name="Niskanen T."/>
            <person name="Noordeloos M.E."/>
            <person name="Ohm R.A."/>
            <person name="Ortiz-Santana B."/>
            <person name="Ovrebo C."/>
            <person name="Racz N."/>
            <person name="Riley R."/>
            <person name="Savchenko A."/>
            <person name="Shiryaev A."/>
            <person name="Soop K."/>
            <person name="Spirin V."/>
            <person name="Szebenyi C."/>
            <person name="Tomsovsky M."/>
            <person name="Tulloss R.E."/>
            <person name="Uehling J."/>
            <person name="Grigoriev I.V."/>
            <person name="Vagvolgyi C."/>
            <person name="Papp T."/>
            <person name="Martin F.M."/>
            <person name="Miettinen O."/>
            <person name="Hibbett D.S."/>
            <person name="Nagy L.G."/>
        </authorList>
    </citation>
    <scope>NUCLEOTIDE SEQUENCE [LARGE SCALE GENOMIC DNA]</scope>
    <source>
        <strain evidence="3 4">CBS 962.96</strain>
    </source>
</reference>
<feature type="compositionally biased region" description="Low complexity" evidence="1">
    <location>
        <begin position="243"/>
        <end position="253"/>
    </location>
</feature>
<sequence>MGLVSHLGVSRHSFKSQISLKLILFLGVSQTLAIPVPLDLASLSPLLSTPLTSEVSGTIQTALNDLNANSGDSNTDTASAKIVTADAVEPGQDHSSEGAHETKLSPTSNIMSFVSNTEQAAQGGKVMSTAAFPFTSSNSDDDPVVQSPPAPTSASVFSFDTNTNGDVSPLSDEVYLSLPANVQQDIVGVTPTSGNGPALPTSYHLGPGIAVTLGSGSTPTPSSPNASPQAILSSPFSRIISSPSSDSPIFVPSATSEPTSLADNPNPEKHSNHQLIVVACVVLGLLVLSAVACFLFDFREIRKGFVSAFTRSSRFRKSDSRDSKLAFGARFEKIIKEGEPKLQIRHLGLDPSYAVVGTQSSGTHGLSFESRSASPSPSSNSSRGWLKLPSQLAALQLLGIGNRSSHSESQSSLSPLVSSSFRSLPLSTFSKSSESTSPNFASSSPSSLSSQTRLQPQEIARLQNKVLDIVTDFPRSRWSTTSSDYTPSIREPELTPDCAGPRTSAVTPLMTPEEFFVMASRCPSLSPLPGSCSSPTLWSLGSAPRESPTFSFSLSMYGLSGSEDENGDRTHRRRSSDSVCEVFGRKRRVEGFSTLLDSPGPRARNSLELYEEQGRKGAEENGRGENEQEEIRSIAMF</sequence>
<feature type="transmembrane region" description="Helical" evidence="2">
    <location>
        <begin position="275"/>
        <end position="296"/>
    </location>
</feature>
<feature type="region of interest" description="Disordered" evidence="1">
    <location>
        <begin position="137"/>
        <end position="160"/>
    </location>
</feature>
<organism evidence="3 4">
    <name type="scientific">Dendrothele bispora (strain CBS 962.96)</name>
    <dbReference type="NCBI Taxonomy" id="1314807"/>
    <lineage>
        <taxon>Eukaryota</taxon>
        <taxon>Fungi</taxon>
        <taxon>Dikarya</taxon>
        <taxon>Basidiomycota</taxon>
        <taxon>Agaricomycotina</taxon>
        <taxon>Agaricomycetes</taxon>
        <taxon>Agaricomycetidae</taxon>
        <taxon>Agaricales</taxon>
        <taxon>Agaricales incertae sedis</taxon>
        <taxon>Dendrothele</taxon>
    </lineage>
</organism>
<dbReference type="Proteomes" id="UP000297245">
    <property type="component" value="Unassembled WGS sequence"/>
</dbReference>
<protein>
    <recommendedName>
        <fullName evidence="5">Transmembrane protein</fullName>
    </recommendedName>
</protein>
<feature type="compositionally biased region" description="Low complexity" evidence="1">
    <location>
        <begin position="428"/>
        <end position="450"/>
    </location>
</feature>
<dbReference type="EMBL" id="ML180516">
    <property type="protein sequence ID" value="THU77204.1"/>
    <property type="molecule type" value="Genomic_DNA"/>
</dbReference>
<keyword evidence="2" id="KW-1133">Transmembrane helix</keyword>
<gene>
    <name evidence="3" type="ORF">K435DRAFT_974080</name>
</gene>
<accession>A0A4S8KNG5</accession>
<name>A0A4S8KNG5_DENBC</name>
<feature type="compositionally biased region" description="Basic and acidic residues" evidence="1">
    <location>
        <begin position="612"/>
        <end position="637"/>
    </location>
</feature>
<evidence type="ECO:0000313" key="3">
    <source>
        <dbReference type="EMBL" id="THU77204.1"/>
    </source>
</evidence>
<evidence type="ECO:0000313" key="4">
    <source>
        <dbReference type="Proteomes" id="UP000297245"/>
    </source>
</evidence>
<dbReference type="AlphaFoldDB" id="A0A4S8KNG5"/>
<feature type="region of interest" description="Disordered" evidence="1">
    <location>
        <begin position="611"/>
        <end position="637"/>
    </location>
</feature>
<evidence type="ECO:0000256" key="1">
    <source>
        <dbReference type="SAM" id="MobiDB-lite"/>
    </source>
</evidence>
<evidence type="ECO:0000256" key="2">
    <source>
        <dbReference type="SAM" id="Phobius"/>
    </source>
</evidence>
<keyword evidence="2" id="KW-0812">Transmembrane</keyword>
<keyword evidence="2" id="KW-0472">Membrane</keyword>